<evidence type="ECO:0000313" key="3">
    <source>
        <dbReference type="Proteomes" id="UP001066276"/>
    </source>
</evidence>
<dbReference type="Proteomes" id="UP001066276">
    <property type="component" value="Chromosome 3_2"/>
</dbReference>
<proteinExistence type="predicted"/>
<feature type="chain" id="PRO_5043832372" description="Secreted protein" evidence="1">
    <location>
        <begin position="23"/>
        <end position="132"/>
    </location>
</feature>
<keyword evidence="3" id="KW-1185">Reference proteome</keyword>
<name>A0AAV7U0T3_PLEWA</name>
<dbReference type="AlphaFoldDB" id="A0AAV7U0T3"/>
<accession>A0AAV7U0T3</accession>
<sequence>MMSLKVFVAWLLGHMWISWCFAREVAISWRFHLHVMTAGFFTISSAPDAAVVRDRKQCDGKAKVAGTSKYQRRSGDCRIQHPAAPSGLNKSSIMASSPCVAASTSGSLQIMDREIQSPEAAVKVAKQPAAPV</sequence>
<protein>
    <recommendedName>
        <fullName evidence="4">Secreted protein</fullName>
    </recommendedName>
</protein>
<dbReference type="EMBL" id="JANPWB010000006">
    <property type="protein sequence ID" value="KAJ1182085.1"/>
    <property type="molecule type" value="Genomic_DNA"/>
</dbReference>
<feature type="signal peptide" evidence="1">
    <location>
        <begin position="1"/>
        <end position="22"/>
    </location>
</feature>
<comment type="caution">
    <text evidence="2">The sequence shown here is derived from an EMBL/GenBank/DDBJ whole genome shotgun (WGS) entry which is preliminary data.</text>
</comment>
<evidence type="ECO:0008006" key="4">
    <source>
        <dbReference type="Google" id="ProtNLM"/>
    </source>
</evidence>
<gene>
    <name evidence="2" type="ORF">NDU88_007280</name>
</gene>
<evidence type="ECO:0000256" key="1">
    <source>
        <dbReference type="SAM" id="SignalP"/>
    </source>
</evidence>
<reference evidence="2" key="1">
    <citation type="journal article" date="2022" name="bioRxiv">
        <title>Sequencing and chromosome-scale assembly of the giantPleurodeles waltlgenome.</title>
        <authorList>
            <person name="Brown T."/>
            <person name="Elewa A."/>
            <person name="Iarovenko S."/>
            <person name="Subramanian E."/>
            <person name="Araus A.J."/>
            <person name="Petzold A."/>
            <person name="Susuki M."/>
            <person name="Suzuki K.-i.T."/>
            <person name="Hayashi T."/>
            <person name="Toyoda A."/>
            <person name="Oliveira C."/>
            <person name="Osipova E."/>
            <person name="Leigh N.D."/>
            <person name="Simon A."/>
            <person name="Yun M.H."/>
        </authorList>
    </citation>
    <scope>NUCLEOTIDE SEQUENCE</scope>
    <source>
        <strain evidence="2">20211129_DDA</strain>
        <tissue evidence="2">Liver</tissue>
    </source>
</reference>
<organism evidence="2 3">
    <name type="scientific">Pleurodeles waltl</name>
    <name type="common">Iberian ribbed newt</name>
    <dbReference type="NCBI Taxonomy" id="8319"/>
    <lineage>
        <taxon>Eukaryota</taxon>
        <taxon>Metazoa</taxon>
        <taxon>Chordata</taxon>
        <taxon>Craniata</taxon>
        <taxon>Vertebrata</taxon>
        <taxon>Euteleostomi</taxon>
        <taxon>Amphibia</taxon>
        <taxon>Batrachia</taxon>
        <taxon>Caudata</taxon>
        <taxon>Salamandroidea</taxon>
        <taxon>Salamandridae</taxon>
        <taxon>Pleurodelinae</taxon>
        <taxon>Pleurodeles</taxon>
    </lineage>
</organism>
<keyword evidence="1" id="KW-0732">Signal</keyword>
<evidence type="ECO:0000313" key="2">
    <source>
        <dbReference type="EMBL" id="KAJ1182085.1"/>
    </source>
</evidence>